<comment type="caution">
    <text evidence="2">The sequence shown here is derived from an EMBL/GenBank/DDBJ whole genome shotgun (WGS) entry which is preliminary data.</text>
</comment>
<dbReference type="AlphaFoldDB" id="A0A9P4TQD6"/>
<gene>
    <name evidence="2" type="ORF">CC78DRAFT_539317</name>
</gene>
<organism evidence="2 3">
    <name type="scientific">Lojkania enalia</name>
    <dbReference type="NCBI Taxonomy" id="147567"/>
    <lineage>
        <taxon>Eukaryota</taxon>
        <taxon>Fungi</taxon>
        <taxon>Dikarya</taxon>
        <taxon>Ascomycota</taxon>
        <taxon>Pezizomycotina</taxon>
        <taxon>Dothideomycetes</taxon>
        <taxon>Pleosporomycetidae</taxon>
        <taxon>Pleosporales</taxon>
        <taxon>Pleosporales incertae sedis</taxon>
        <taxon>Lojkania</taxon>
    </lineage>
</organism>
<feature type="region of interest" description="Disordered" evidence="1">
    <location>
        <begin position="29"/>
        <end position="53"/>
    </location>
</feature>
<feature type="region of interest" description="Disordered" evidence="1">
    <location>
        <begin position="183"/>
        <end position="203"/>
    </location>
</feature>
<protein>
    <submittedName>
        <fullName evidence="2">Uncharacterized protein</fullName>
    </submittedName>
</protein>
<sequence length="203" mass="22270">MGKIRYIAGIVPMASSSGISALESPIIAPEPNISNPQYDDLKKPSEQPESHEYPRYSRLIRSTGDLKTHQMRKDCRNDPPEAFIEPQAAPPDIDLSVIWHCPRCKDEFWGKSARGTAKAYCIINIDAADGVCLRCAKVGRACTWKTGPVEGCVAVNGRASYSSQESRSSSAAQLNMAANTLGSTNNPIVHQSPSYYKEHDRKC</sequence>
<dbReference type="EMBL" id="ML986580">
    <property type="protein sequence ID" value="KAF2270052.1"/>
    <property type="molecule type" value="Genomic_DNA"/>
</dbReference>
<proteinExistence type="predicted"/>
<keyword evidence="3" id="KW-1185">Reference proteome</keyword>
<evidence type="ECO:0000256" key="1">
    <source>
        <dbReference type="SAM" id="MobiDB-lite"/>
    </source>
</evidence>
<accession>A0A9P4TQD6</accession>
<feature type="compositionally biased region" description="Polar residues" evidence="1">
    <location>
        <begin position="183"/>
        <end position="194"/>
    </location>
</feature>
<reference evidence="3" key="1">
    <citation type="journal article" date="2020" name="Stud. Mycol.">
        <title>101 Dothideomycetes genomes: A test case for predicting lifestyles and emergence of pathogens.</title>
        <authorList>
            <person name="Haridas S."/>
            <person name="Albert R."/>
            <person name="Binder M."/>
            <person name="Bloem J."/>
            <person name="LaButti K."/>
            <person name="Salamov A."/>
            <person name="Andreopoulos B."/>
            <person name="Baker S."/>
            <person name="Barry K."/>
            <person name="Bills G."/>
            <person name="Bluhm B."/>
            <person name="Cannon C."/>
            <person name="Castanera R."/>
            <person name="Culley D."/>
            <person name="Daum C."/>
            <person name="Ezra D."/>
            <person name="Gonzalez J."/>
            <person name="Henrissat B."/>
            <person name="Kuo A."/>
            <person name="Liang C."/>
            <person name="Lipzen A."/>
            <person name="Lutzoni F."/>
            <person name="Magnuson J."/>
            <person name="Mondo S."/>
            <person name="Nolan M."/>
            <person name="Ohm R."/>
            <person name="Pangilinan J."/>
            <person name="Park H.-J."/>
            <person name="Ramirez L."/>
            <person name="Alfaro M."/>
            <person name="Sun H."/>
            <person name="Tritt A."/>
            <person name="Yoshinaga Y."/>
            <person name="Zwiers L.-H."/>
            <person name="Turgeon B."/>
            <person name="Goodwin S."/>
            <person name="Spatafora J."/>
            <person name="Crous P."/>
            <person name="Grigoriev I."/>
        </authorList>
    </citation>
    <scope>NUCLEOTIDE SEQUENCE [LARGE SCALE GENOMIC DNA]</scope>
    <source>
        <strain evidence="3">CBS 304.66</strain>
    </source>
</reference>
<name>A0A9P4TQD6_9PLEO</name>
<feature type="compositionally biased region" description="Basic and acidic residues" evidence="1">
    <location>
        <begin position="39"/>
        <end position="53"/>
    </location>
</feature>
<evidence type="ECO:0000313" key="2">
    <source>
        <dbReference type="EMBL" id="KAF2270052.1"/>
    </source>
</evidence>
<evidence type="ECO:0000313" key="3">
    <source>
        <dbReference type="Proteomes" id="UP000800093"/>
    </source>
</evidence>
<dbReference type="Proteomes" id="UP000800093">
    <property type="component" value="Unassembled WGS sequence"/>
</dbReference>